<organism evidence="3 4">
    <name type="scientific">Paenibacillus azoreducens</name>
    <dbReference type="NCBI Taxonomy" id="116718"/>
    <lineage>
        <taxon>Bacteria</taxon>
        <taxon>Bacillati</taxon>
        <taxon>Bacillota</taxon>
        <taxon>Bacilli</taxon>
        <taxon>Bacillales</taxon>
        <taxon>Paenibacillaceae</taxon>
        <taxon>Paenibacillus</taxon>
    </lineage>
</organism>
<comment type="caution">
    <text evidence="3">The sequence shown here is derived from an EMBL/GenBank/DDBJ whole genome shotgun (WGS) entry which is preliminary data.</text>
</comment>
<dbReference type="InterPro" id="IPR052515">
    <property type="entry name" value="Gfo/Idh/MocA_Oxidoreductase"/>
</dbReference>
<sequence length="341" mass="38077">MNKTGAAIIGCGAIFPLHADAIAELEDAELRLVVDIDPNKAEAAAQRYGCEAAADYMQLLHREDIQVIHLCTPHDRHAEMAVKLLAAGKHVLTEKPLADNPASAQAMLEAARDSKGQLGVTFQNRYNEASQRIYEYITSSELGNLLCMKGIVTWRRDCSYYRSAAWRGKWATEGGGLLINQAIHTLDLLQWFGGEISSVKGSVTADMLEDEIEVEDTAHARIEFSSGASALFYGSNAYGTDSPVELEIVFEHGVLNQRHGSLYLRKDGQETKLCEPPRTHSKGKSYWGTSHRKLIADFYRHVRENKPFWINGEEGIKALQLIACLYDDTRNRRGLRYPPVR</sequence>
<evidence type="ECO:0000259" key="1">
    <source>
        <dbReference type="Pfam" id="PF01408"/>
    </source>
</evidence>
<dbReference type="InterPro" id="IPR036291">
    <property type="entry name" value="NAD(P)-bd_dom_sf"/>
</dbReference>
<dbReference type="RefSeq" id="WP_212980729.1">
    <property type="nucleotide sequence ID" value="NZ_AP025343.1"/>
</dbReference>
<dbReference type="InterPro" id="IPR000683">
    <property type="entry name" value="Gfo/Idh/MocA-like_OxRdtase_N"/>
</dbReference>
<dbReference type="Proteomes" id="UP000682811">
    <property type="component" value="Unassembled WGS sequence"/>
</dbReference>
<dbReference type="Pfam" id="PF22725">
    <property type="entry name" value="GFO_IDH_MocA_C3"/>
    <property type="match status" value="1"/>
</dbReference>
<dbReference type="PANTHER" id="PTHR43249">
    <property type="entry name" value="UDP-N-ACETYL-2-AMINO-2-DEOXY-D-GLUCURONATE OXIDASE"/>
    <property type="match status" value="1"/>
</dbReference>
<dbReference type="SUPFAM" id="SSF55347">
    <property type="entry name" value="Glyceraldehyde-3-phosphate dehydrogenase-like, C-terminal domain"/>
    <property type="match status" value="1"/>
</dbReference>
<name>A0A919YJL8_9BACL</name>
<evidence type="ECO:0000313" key="4">
    <source>
        <dbReference type="Proteomes" id="UP000682811"/>
    </source>
</evidence>
<gene>
    <name evidence="3" type="ORF">J34TS1_52900</name>
</gene>
<protein>
    <submittedName>
        <fullName evidence="3">Oxidoreductase</fullName>
    </submittedName>
</protein>
<feature type="domain" description="GFO/IDH/MocA-like oxidoreductase" evidence="2">
    <location>
        <begin position="131"/>
        <end position="255"/>
    </location>
</feature>
<reference evidence="3 4" key="1">
    <citation type="submission" date="2021-03" db="EMBL/GenBank/DDBJ databases">
        <title>Antimicrobial resistance genes in bacteria isolated from Japanese honey, and their potential for conferring macrolide and lincosamide resistance in the American foulbrood pathogen Paenibacillus larvae.</title>
        <authorList>
            <person name="Okamoto M."/>
            <person name="Kumagai M."/>
            <person name="Kanamori H."/>
            <person name="Takamatsu D."/>
        </authorList>
    </citation>
    <scope>NUCLEOTIDE SEQUENCE [LARGE SCALE GENOMIC DNA]</scope>
    <source>
        <strain evidence="3 4">J34TS1</strain>
    </source>
</reference>
<dbReference type="GO" id="GO:0000166">
    <property type="term" value="F:nucleotide binding"/>
    <property type="evidence" value="ECO:0007669"/>
    <property type="project" value="InterPro"/>
</dbReference>
<evidence type="ECO:0000259" key="2">
    <source>
        <dbReference type="Pfam" id="PF22725"/>
    </source>
</evidence>
<dbReference type="Gene3D" id="3.30.360.10">
    <property type="entry name" value="Dihydrodipicolinate Reductase, domain 2"/>
    <property type="match status" value="1"/>
</dbReference>
<accession>A0A919YJL8</accession>
<dbReference type="Gene3D" id="3.40.50.720">
    <property type="entry name" value="NAD(P)-binding Rossmann-like Domain"/>
    <property type="match status" value="1"/>
</dbReference>
<dbReference type="SUPFAM" id="SSF51735">
    <property type="entry name" value="NAD(P)-binding Rossmann-fold domains"/>
    <property type="match status" value="1"/>
</dbReference>
<dbReference type="Pfam" id="PF01408">
    <property type="entry name" value="GFO_IDH_MocA"/>
    <property type="match status" value="1"/>
</dbReference>
<feature type="domain" description="Gfo/Idh/MocA-like oxidoreductase N-terminal" evidence="1">
    <location>
        <begin position="6"/>
        <end position="121"/>
    </location>
</feature>
<proteinExistence type="predicted"/>
<dbReference type="EMBL" id="BORT01000034">
    <property type="protein sequence ID" value="GIO50525.1"/>
    <property type="molecule type" value="Genomic_DNA"/>
</dbReference>
<keyword evidence="4" id="KW-1185">Reference proteome</keyword>
<dbReference type="InterPro" id="IPR055170">
    <property type="entry name" value="GFO_IDH_MocA-like_dom"/>
</dbReference>
<dbReference type="PANTHER" id="PTHR43249:SF1">
    <property type="entry name" value="D-GLUCOSIDE 3-DEHYDROGENASE"/>
    <property type="match status" value="1"/>
</dbReference>
<evidence type="ECO:0000313" key="3">
    <source>
        <dbReference type="EMBL" id="GIO50525.1"/>
    </source>
</evidence>
<dbReference type="AlphaFoldDB" id="A0A919YJL8"/>